<sequence>MALWHQSGSWFMISSVGGVCDSPVTIVIEVQGRIAPSIEWRDHPRMINHPSSRKTNWSATCDEY</sequence>
<protein>
    <submittedName>
        <fullName evidence="2">Putative signal peptide protein</fullName>
    </submittedName>
</protein>
<evidence type="ECO:0000256" key="1">
    <source>
        <dbReference type="SAM" id="MobiDB-lite"/>
    </source>
</evidence>
<dbReference type="VEuPathDB" id="FungiDB:VP01_269g13"/>
<comment type="caution">
    <text evidence="2">The sequence shown here is derived from an EMBL/GenBank/DDBJ whole genome shotgun (WGS) entry which is preliminary data.</text>
</comment>
<dbReference type="Proteomes" id="UP000037035">
    <property type="component" value="Unassembled WGS sequence"/>
</dbReference>
<accession>A0A0L6V3P2</accession>
<reference evidence="2 3" key="1">
    <citation type="submission" date="2015-08" db="EMBL/GenBank/DDBJ databases">
        <title>Next Generation Sequencing and Analysis of the Genome of Puccinia sorghi L Schw, the Causal Agent of Maize Common Rust.</title>
        <authorList>
            <person name="Rochi L."/>
            <person name="Burguener G."/>
            <person name="Darino M."/>
            <person name="Turjanski A."/>
            <person name="Kreff E."/>
            <person name="Dieguez M.J."/>
            <person name="Sacco F."/>
        </authorList>
    </citation>
    <scope>NUCLEOTIDE SEQUENCE [LARGE SCALE GENOMIC DNA]</scope>
    <source>
        <strain evidence="2 3">RO10H11247</strain>
    </source>
</reference>
<proteinExistence type="predicted"/>
<dbReference type="AlphaFoldDB" id="A0A0L6V3P2"/>
<organism evidence="2 3">
    <name type="scientific">Puccinia sorghi</name>
    <dbReference type="NCBI Taxonomy" id="27349"/>
    <lineage>
        <taxon>Eukaryota</taxon>
        <taxon>Fungi</taxon>
        <taxon>Dikarya</taxon>
        <taxon>Basidiomycota</taxon>
        <taxon>Pucciniomycotina</taxon>
        <taxon>Pucciniomycetes</taxon>
        <taxon>Pucciniales</taxon>
        <taxon>Pucciniaceae</taxon>
        <taxon>Puccinia</taxon>
    </lineage>
</organism>
<keyword evidence="3" id="KW-1185">Reference proteome</keyword>
<evidence type="ECO:0000313" key="2">
    <source>
        <dbReference type="EMBL" id="KNZ55383.1"/>
    </source>
</evidence>
<evidence type="ECO:0000313" key="3">
    <source>
        <dbReference type="Proteomes" id="UP000037035"/>
    </source>
</evidence>
<gene>
    <name evidence="2" type="ORF">VP01_269g13</name>
</gene>
<dbReference type="EMBL" id="LAVV01007612">
    <property type="protein sequence ID" value="KNZ55383.1"/>
    <property type="molecule type" value="Genomic_DNA"/>
</dbReference>
<feature type="region of interest" description="Disordered" evidence="1">
    <location>
        <begin position="45"/>
        <end position="64"/>
    </location>
</feature>
<name>A0A0L6V3P2_9BASI</name>
<feature type="compositionally biased region" description="Polar residues" evidence="1">
    <location>
        <begin position="49"/>
        <end position="64"/>
    </location>
</feature>